<dbReference type="GO" id="GO:0004422">
    <property type="term" value="F:hypoxanthine phosphoribosyltransferase activity"/>
    <property type="evidence" value="ECO:0007669"/>
    <property type="project" value="InterPro"/>
</dbReference>
<dbReference type="GO" id="GO:0046100">
    <property type="term" value="P:hypoxanthine metabolic process"/>
    <property type="evidence" value="ECO:0007669"/>
    <property type="project" value="TreeGrafter"/>
</dbReference>
<feature type="domain" description="Phosphoribosyltransferase" evidence="16">
    <location>
        <begin position="36"/>
        <end position="169"/>
    </location>
</feature>
<evidence type="ECO:0000256" key="15">
    <source>
        <dbReference type="RuleBase" id="RU364099"/>
    </source>
</evidence>
<proteinExistence type="inferred from homology"/>
<gene>
    <name evidence="17" type="primary">hpt</name>
    <name evidence="17" type="ORF">FUA23_12075</name>
</gene>
<evidence type="ECO:0000256" key="7">
    <source>
        <dbReference type="ARBA" id="ARBA00022676"/>
    </source>
</evidence>
<dbReference type="GO" id="GO:0005829">
    <property type="term" value="C:cytosol"/>
    <property type="evidence" value="ECO:0007669"/>
    <property type="project" value="TreeGrafter"/>
</dbReference>
<evidence type="ECO:0000256" key="2">
    <source>
        <dbReference type="ARBA" id="ARBA00004496"/>
    </source>
</evidence>
<dbReference type="AlphaFoldDB" id="A0A5C7FVZ6"/>
<evidence type="ECO:0000256" key="6">
    <source>
        <dbReference type="ARBA" id="ARBA00022490"/>
    </source>
</evidence>
<comment type="catalytic activity">
    <reaction evidence="14">
        <text>IMP + diphosphate = hypoxanthine + 5-phospho-alpha-D-ribose 1-diphosphate</text>
        <dbReference type="Rhea" id="RHEA:17973"/>
        <dbReference type="ChEBI" id="CHEBI:17368"/>
        <dbReference type="ChEBI" id="CHEBI:33019"/>
        <dbReference type="ChEBI" id="CHEBI:58017"/>
        <dbReference type="ChEBI" id="CHEBI:58053"/>
        <dbReference type="EC" id="2.4.2.8"/>
    </reaction>
    <physiologicalReaction direction="right-to-left" evidence="14">
        <dbReference type="Rhea" id="RHEA:17975"/>
    </physiologicalReaction>
</comment>
<reference evidence="17 18" key="1">
    <citation type="submission" date="2019-08" db="EMBL/GenBank/DDBJ databases">
        <title>Lewinella sp. strain SSH13 Genome sequencing and assembly.</title>
        <authorList>
            <person name="Kim I."/>
        </authorList>
    </citation>
    <scope>NUCLEOTIDE SEQUENCE [LARGE SCALE GENOMIC DNA]</scope>
    <source>
        <strain evidence="17 18">SSH13</strain>
    </source>
</reference>
<dbReference type="CDD" id="cd06223">
    <property type="entry name" value="PRTases_typeI"/>
    <property type="match status" value="1"/>
</dbReference>
<evidence type="ECO:0000313" key="18">
    <source>
        <dbReference type="Proteomes" id="UP000321907"/>
    </source>
</evidence>
<comment type="pathway">
    <text evidence="3 15">Purine metabolism; IMP biosynthesis via salvage pathway; IMP from hypoxanthine: step 1/1.</text>
</comment>
<evidence type="ECO:0000313" key="17">
    <source>
        <dbReference type="EMBL" id="TXF89020.1"/>
    </source>
</evidence>
<evidence type="ECO:0000256" key="12">
    <source>
        <dbReference type="ARBA" id="ARBA00022842"/>
    </source>
</evidence>
<comment type="cofactor">
    <cofactor evidence="1 15">
        <name>Mg(2+)</name>
        <dbReference type="ChEBI" id="CHEBI:18420"/>
    </cofactor>
</comment>
<dbReference type="EC" id="2.4.2.8" evidence="5 15"/>
<keyword evidence="10 15" id="KW-0660">Purine salvage</keyword>
<dbReference type="SUPFAM" id="SSF53271">
    <property type="entry name" value="PRTase-like"/>
    <property type="match status" value="1"/>
</dbReference>
<comment type="similarity">
    <text evidence="4 15">Belongs to the purine/pyrimidine phosphoribosyltransferase family.</text>
</comment>
<comment type="catalytic activity">
    <reaction evidence="13">
        <text>GMP + diphosphate = guanine + 5-phospho-alpha-D-ribose 1-diphosphate</text>
        <dbReference type="Rhea" id="RHEA:25424"/>
        <dbReference type="ChEBI" id="CHEBI:16235"/>
        <dbReference type="ChEBI" id="CHEBI:33019"/>
        <dbReference type="ChEBI" id="CHEBI:58017"/>
        <dbReference type="ChEBI" id="CHEBI:58115"/>
        <dbReference type="EC" id="2.4.2.8"/>
    </reaction>
    <physiologicalReaction direction="right-to-left" evidence="13">
        <dbReference type="Rhea" id="RHEA:25426"/>
    </physiologicalReaction>
</comment>
<comment type="subcellular location">
    <subcellularLocation>
        <location evidence="2 15">Cytoplasm</location>
    </subcellularLocation>
</comment>
<dbReference type="EMBL" id="VOXD01000017">
    <property type="protein sequence ID" value="TXF89020.1"/>
    <property type="molecule type" value="Genomic_DNA"/>
</dbReference>
<dbReference type="UniPathway" id="UPA00591">
    <property type="reaction ID" value="UER00648"/>
</dbReference>
<organism evidence="17 18">
    <name type="scientific">Neolewinella aurantiaca</name>
    <dbReference type="NCBI Taxonomy" id="2602767"/>
    <lineage>
        <taxon>Bacteria</taxon>
        <taxon>Pseudomonadati</taxon>
        <taxon>Bacteroidota</taxon>
        <taxon>Saprospiria</taxon>
        <taxon>Saprospirales</taxon>
        <taxon>Lewinellaceae</taxon>
        <taxon>Neolewinella</taxon>
    </lineage>
</organism>
<evidence type="ECO:0000256" key="4">
    <source>
        <dbReference type="ARBA" id="ARBA00008391"/>
    </source>
</evidence>
<name>A0A5C7FVZ6_9BACT</name>
<evidence type="ECO:0000256" key="1">
    <source>
        <dbReference type="ARBA" id="ARBA00001946"/>
    </source>
</evidence>
<protein>
    <recommendedName>
        <fullName evidence="5 15">Hypoxanthine phosphoribosyltransferase</fullName>
        <ecNumber evidence="5 15">2.4.2.8</ecNumber>
    </recommendedName>
</protein>
<evidence type="ECO:0000256" key="9">
    <source>
        <dbReference type="ARBA" id="ARBA00022723"/>
    </source>
</evidence>
<evidence type="ECO:0000256" key="5">
    <source>
        <dbReference type="ARBA" id="ARBA00011895"/>
    </source>
</evidence>
<dbReference type="Pfam" id="PF00156">
    <property type="entry name" value="Pribosyltran"/>
    <property type="match status" value="1"/>
</dbReference>
<evidence type="ECO:0000256" key="11">
    <source>
        <dbReference type="ARBA" id="ARBA00022741"/>
    </source>
</evidence>
<sequence>MDSAKTQRIQLHELPFRPFLTEAEINERVVELGKDLAERLKGGDPSFIVMLRGAFIFAADLIRASGMDGEISFVRTSSYKGTETEGKVRMHLAPEAQAVTGRDVVLIEDIVDSGLTMQAFLPELEALNPKSITLVTLLHKPEAQRVDVKIDFVGFVIPTKFVVGYGLDYDGRGRHLAGIWQLAEDF</sequence>
<evidence type="ECO:0000256" key="3">
    <source>
        <dbReference type="ARBA" id="ARBA00004669"/>
    </source>
</evidence>
<dbReference type="Gene3D" id="3.40.50.2020">
    <property type="match status" value="1"/>
</dbReference>
<dbReference type="NCBIfam" id="TIGR01203">
    <property type="entry name" value="HGPRTase"/>
    <property type="match status" value="1"/>
</dbReference>
<evidence type="ECO:0000256" key="8">
    <source>
        <dbReference type="ARBA" id="ARBA00022679"/>
    </source>
</evidence>
<dbReference type="GO" id="GO:0000166">
    <property type="term" value="F:nucleotide binding"/>
    <property type="evidence" value="ECO:0007669"/>
    <property type="project" value="UniProtKB-KW"/>
</dbReference>
<dbReference type="RefSeq" id="WP_147931006.1">
    <property type="nucleotide sequence ID" value="NZ_VOXD01000017.1"/>
</dbReference>
<keyword evidence="6 15" id="KW-0963">Cytoplasm</keyword>
<comment type="caution">
    <text evidence="17">The sequence shown here is derived from an EMBL/GenBank/DDBJ whole genome shotgun (WGS) entry which is preliminary data.</text>
</comment>
<keyword evidence="9 15" id="KW-0479">Metal-binding</keyword>
<evidence type="ECO:0000259" key="16">
    <source>
        <dbReference type="Pfam" id="PF00156"/>
    </source>
</evidence>
<dbReference type="GO" id="GO:0006166">
    <property type="term" value="P:purine ribonucleoside salvage"/>
    <property type="evidence" value="ECO:0007669"/>
    <property type="project" value="UniProtKB-KW"/>
</dbReference>
<dbReference type="InterPro" id="IPR029057">
    <property type="entry name" value="PRTase-like"/>
</dbReference>
<dbReference type="PANTHER" id="PTHR43340:SF1">
    <property type="entry name" value="HYPOXANTHINE PHOSPHORIBOSYLTRANSFERASE"/>
    <property type="match status" value="1"/>
</dbReference>
<evidence type="ECO:0000256" key="13">
    <source>
        <dbReference type="ARBA" id="ARBA00048811"/>
    </source>
</evidence>
<evidence type="ECO:0000256" key="14">
    <source>
        <dbReference type="ARBA" id="ARBA00049402"/>
    </source>
</evidence>
<dbReference type="PANTHER" id="PTHR43340">
    <property type="entry name" value="HYPOXANTHINE-GUANINE PHOSPHORIBOSYLTRANSFERASE"/>
    <property type="match status" value="1"/>
</dbReference>
<dbReference type="InterPro" id="IPR000836">
    <property type="entry name" value="PRTase_dom"/>
</dbReference>
<dbReference type="InterPro" id="IPR005904">
    <property type="entry name" value="Hxn_phspho_trans"/>
</dbReference>
<keyword evidence="18" id="KW-1185">Reference proteome</keyword>
<dbReference type="OrthoDB" id="9802824at2"/>
<dbReference type="Proteomes" id="UP000321907">
    <property type="component" value="Unassembled WGS sequence"/>
</dbReference>
<dbReference type="GO" id="GO:0052657">
    <property type="term" value="F:guanine phosphoribosyltransferase activity"/>
    <property type="evidence" value="ECO:0007669"/>
    <property type="project" value="RHEA"/>
</dbReference>
<dbReference type="GO" id="GO:0032263">
    <property type="term" value="P:GMP salvage"/>
    <property type="evidence" value="ECO:0007669"/>
    <property type="project" value="TreeGrafter"/>
</dbReference>
<dbReference type="GO" id="GO:0032264">
    <property type="term" value="P:IMP salvage"/>
    <property type="evidence" value="ECO:0007669"/>
    <property type="project" value="UniProtKB-UniPathway"/>
</dbReference>
<accession>A0A5C7FVZ6</accession>
<dbReference type="GO" id="GO:0006178">
    <property type="term" value="P:guanine salvage"/>
    <property type="evidence" value="ECO:0007669"/>
    <property type="project" value="TreeGrafter"/>
</dbReference>
<dbReference type="GO" id="GO:0000287">
    <property type="term" value="F:magnesium ion binding"/>
    <property type="evidence" value="ECO:0007669"/>
    <property type="project" value="TreeGrafter"/>
</dbReference>
<keyword evidence="7 15" id="KW-0328">Glycosyltransferase</keyword>
<keyword evidence="11 15" id="KW-0547">Nucleotide-binding</keyword>
<evidence type="ECO:0000256" key="10">
    <source>
        <dbReference type="ARBA" id="ARBA00022726"/>
    </source>
</evidence>
<keyword evidence="12 15" id="KW-0460">Magnesium</keyword>
<dbReference type="InterPro" id="IPR050408">
    <property type="entry name" value="HGPRT"/>
</dbReference>
<keyword evidence="8 15" id="KW-0808">Transferase</keyword>